<feature type="compositionally biased region" description="Basic and acidic residues" evidence="4">
    <location>
        <begin position="605"/>
        <end position="623"/>
    </location>
</feature>
<evidence type="ECO:0000256" key="3">
    <source>
        <dbReference type="PROSITE-ProRule" id="PRU00023"/>
    </source>
</evidence>
<dbReference type="Pfam" id="PF12796">
    <property type="entry name" value="Ank_2"/>
    <property type="match status" value="2"/>
</dbReference>
<dbReference type="EMBL" id="CALNXI010002045">
    <property type="protein sequence ID" value="CAH3182086.1"/>
    <property type="molecule type" value="Genomic_DNA"/>
</dbReference>
<dbReference type="PANTHER" id="PTHR24123">
    <property type="entry name" value="ANKYRIN REPEAT-CONTAINING"/>
    <property type="match status" value="1"/>
</dbReference>
<dbReference type="InterPro" id="IPR036770">
    <property type="entry name" value="Ankyrin_rpt-contain_sf"/>
</dbReference>
<feature type="repeat" description="ANK" evidence="3">
    <location>
        <begin position="268"/>
        <end position="290"/>
    </location>
</feature>
<dbReference type="SUPFAM" id="SSF48403">
    <property type="entry name" value="Ankyrin repeat"/>
    <property type="match status" value="1"/>
</dbReference>
<dbReference type="Pfam" id="PF13637">
    <property type="entry name" value="Ank_4"/>
    <property type="match status" value="1"/>
</dbReference>
<evidence type="ECO:0000313" key="6">
    <source>
        <dbReference type="Proteomes" id="UP001159427"/>
    </source>
</evidence>
<feature type="region of interest" description="Disordered" evidence="4">
    <location>
        <begin position="390"/>
        <end position="503"/>
    </location>
</feature>
<evidence type="ECO:0008006" key="7">
    <source>
        <dbReference type="Google" id="ProtNLM"/>
    </source>
</evidence>
<evidence type="ECO:0000313" key="5">
    <source>
        <dbReference type="EMBL" id="CAH3182086.1"/>
    </source>
</evidence>
<dbReference type="Proteomes" id="UP001159427">
    <property type="component" value="Unassembled WGS sequence"/>
</dbReference>
<dbReference type="InterPro" id="IPR051165">
    <property type="entry name" value="Multifunctional_ANK_Repeat"/>
</dbReference>
<dbReference type="PROSITE" id="PS50297">
    <property type="entry name" value="ANK_REP_REGION"/>
    <property type="match status" value="7"/>
</dbReference>
<feature type="repeat" description="ANK" evidence="3">
    <location>
        <begin position="67"/>
        <end position="99"/>
    </location>
</feature>
<dbReference type="InterPro" id="IPR002110">
    <property type="entry name" value="Ankyrin_rpt"/>
</dbReference>
<feature type="region of interest" description="Disordered" evidence="4">
    <location>
        <begin position="527"/>
        <end position="557"/>
    </location>
</feature>
<evidence type="ECO:0000256" key="2">
    <source>
        <dbReference type="ARBA" id="ARBA00023043"/>
    </source>
</evidence>
<feature type="repeat" description="ANK" evidence="3">
    <location>
        <begin position="169"/>
        <end position="201"/>
    </location>
</feature>
<feature type="compositionally biased region" description="Low complexity" evidence="4">
    <location>
        <begin position="428"/>
        <end position="438"/>
    </location>
</feature>
<dbReference type="PANTHER" id="PTHR24123:SF33">
    <property type="entry name" value="PROTEIN HOS4"/>
    <property type="match status" value="1"/>
</dbReference>
<feature type="repeat" description="ANK" evidence="3">
    <location>
        <begin position="33"/>
        <end position="55"/>
    </location>
</feature>
<keyword evidence="2 3" id="KW-0040">ANK repeat</keyword>
<dbReference type="SMART" id="SM00248">
    <property type="entry name" value="ANK"/>
    <property type="match status" value="9"/>
</dbReference>
<gene>
    <name evidence="5" type="ORF">PEVE_00014009</name>
</gene>
<feature type="repeat" description="ANK" evidence="3">
    <location>
        <begin position="202"/>
        <end position="226"/>
    </location>
</feature>
<proteinExistence type="predicted"/>
<accession>A0ABN8RRG8</accession>
<feature type="compositionally biased region" description="Low complexity" evidence="4">
    <location>
        <begin position="445"/>
        <end position="455"/>
    </location>
</feature>
<dbReference type="PRINTS" id="PR01415">
    <property type="entry name" value="ANKYRIN"/>
</dbReference>
<evidence type="ECO:0000256" key="1">
    <source>
        <dbReference type="ARBA" id="ARBA00022737"/>
    </source>
</evidence>
<keyword evidence="1" id="KW-0677">Repeat</keyword>
<name>A0ABN8RRG8_9CNID</name>
<organism evidence="5 6">
    <name type="scientific">Porites evermanni</name>
    <dbReference type="NCBI Taxonomy" id="104178"/>
    <lineage>
        <taxon>Eukaryota</taxon>
        <taxon>Metazoa</taxon>
        <taxon>Cnidaria</taxon>
        <taxon>Anthozoa</taxon>
        <taxon>Hexacorallia</taxon>
        <taxon>Scleractinia</taxon>
        <taxon>Fungiina</taxon>
        <taxon>Poritidae</taxon>
        <taxon>Porites</taxon>
    </lineage>
</organism>
<evidence type="ECO:0000256" key="4">
    <source>
        <dbReference type="SAM" id="MobiDB-lite"/>
    </source>
</evidence>
<protein>
    <recommendedName>
        <fullName evidence="7">Espin</fullName>
    </recommendedName>
</protein>
<feature type="compositionally biased region" description="Basic and acidic residues" evidence="4">
    <location>
        <begin position="548"/>
        <end position="557"/>
    </location>
</feature>
<feature type="region of interest" description="Disordered" evidence="4">
    <location>
        <begin position="605"/>
        <end position="632"/>
    </location>
</feature>
<dbReference type="Gene3D" id="1.25.40.20">
    <property type="entry name" value="Ankyrin repeat-containing domain"/>
    <property type="match status" value="4"/>
</dbReference>
<dbReference type="Pfam" id="PF00023">
    <property type="entry name" value="Ank"/>
    <property type="match status" value="2"/>
</dbReference>
<feature type="repeat" description="ANK" evidence="3">
    <location>
        <begin position="100"/>
        <end position="123"/>
    </location>
</feature>
<sequence length="744" mass="82945">MAEVERALIAAKDGDLQTLRSLRRVVPMAADGFGATALHYAARTGQMECVEWLVEAVGISYNVRGTSGATPMHDAAAQGQLECVKYFLANGADVETRDRSGHTALHLAARFGKFEMVKWLTEKVNGYARAKSRNHMTPVHFAASGGHLTCLQLLVFKAGYSSVNDAATDGTTPLYLATQDGNLDCLKYLHSVGGKCDARARDGMLPIHAAAQNGHLDCVGYLIESGQADIDERDTTGATPAHYAAAQGHVNVLKWLNAKGDISSTDTLGGSPLHDAAEQGQFECIRYLVETLDLDVDQKDREGLTPLHLAKISNHRKCTDYLKIATARQAKAQKRQGQTSKRVNEDSSYSFSSFASSNVKVQERNFVSGKPATERSSSIVKEAAPWQQTVNKGIVRTRSDSSNRSKVDKGMEQAKMESGNHRSKHAHSVSNVNNNLSDSGRKEGSNYSNRNNSNRSSRESNNIKESLTKKNSTDNSSSSTAAPGFHGYGSPLYASPQSERVKPLRERQMQPLPHFGDILPAPVEFSESSAYSHGKSQKLEEAEVNTEPNEKSRRSELSKIRGINQRVRFEEDNCKVIVEVQSLENKGNVWETKDKVKAAQVKRIDPGTQESRVKQKQLRDDASHMVSTGSLHRDAERPLSGQFESDLPPWKKQMIINRMRKDKEQERREQEKREIEGRKWIGVPSWKIPLLEKREEERLKQEQRWISMPEWKINLLSRRGTEEIYAKYHDSATSLKCTRSEVLQ</sequence>
<dbReference type="PROSITE" id="PS50088">
    <property type="entry name" value="ANK_REPEAT"/>
    <property type="match status" value="7"/>
</dbReference>
<feature type="compositionally biased region" description="Basic and acidic residues" evidence="4">
    <location>
        <begin position="397"/>
        <end position="420"/>
    </location>
</feature>
<feature type="compositionally biased region" description="Basic and acidic residues" evidence="4">
    <location>
        <begin position="456"/>
        <end position="472"/>
    </location>
</feature>
<keyword evidence="6" id="KW-1185">Reference proteome</keyword>
<reference evidence="5 6" key="1">
    <citation type="submission" date="2022-05" db="EMBL/GenBank/DDBJ databases">
        <authorList>
            <consortium name="Genoscope - CEA"/>
            <person name="William W."/>
        </authorList>
    </citation>
    <scope>NUCLEOTIDE SEQUENCE [LARGE SCALE GENOMIC DNA]</scope>
</reference>
<feature type="repeat" description="ANK" evidence="3">
    <location>
        <begin position="236"/>
        <end position="260"/>
    </location>
</feature>
<comment type="caution">
    <text evidence="5">The sequence shown here is derived from an EMBL/GenBank/DDBJ whole genome shotgun (WGS) entry which is preliminary data.</text>
</comment>